<keyword evidence="2" id="KW-1185">Reference proteome</keyword>
<dbReference type="EMBL" id="WIUZ02000014">
    <property type="protein sequence ID" value="KAF9781148.1"/>
    <property type="molecule type" value="Genomic_DNA"/>
</dbReference>
<proteinExistence type="predicted"/>
<protein>
    <submittedName>
        <fullName evidence="1">Uncharacterized protein</fullName>
    </submittedName>
</protein>
<reference evidence="1" key="1">
    <citation type="journal article" date="2020" name="Nat. Commun.">
        <title>Large-scale genome sequencing of mycorrhizal fungi provides insights into the early evolution of symbiotic traits.</title>
        <authorList>
            <person name="Miyauchi S."/>
            <person name="Kiss E."/>
            <person name="Kuo A."/>
            <person name="Drula E."/>
            <person name="Kohler A."/>
            <person name="Sanchez-Garcia M."/>
            <person name="Morin E."/>
            <person name="Andreopoulos B."/>
            <person name="Barry K.W."/>
            <person name="Bonito G."/>
            <person name="Buee M."/>
            <person name="Carver A."/>
            <person name="Chen C."/>
            <person name="Cichocki N."/>
            <person name="Clum A."/>
            <person name="Culley D."/>
            <person name="Crous P.W."/>
            <person name="Fauchery L."/>
            <person name="Girlanda M."/>
            <person name="Hayes R.D."/>
            <person name="Keri Z."/>
            <person name="LaButti K."/>
            <person name="Lipzen A."/>
            <person name="Lombard V."/>
            <person name="Magnuson J."/>
            <person name="Maillard F."/>
            <person name="Murat C."/>
            <person name="Nolan M."/>
            <person name="Ohm R.A."/>
            <person name="Pangilinan J."/>
            <person name="Pereira M.F."/>
            <person name="Perotto S."/>
            <person name="Peter M."/>
            <person name="Pfister S."/>
            <person name="Riley R."/>
            <person name="Sitrit Y."/>
            <person name="Stielow J.B."/>
            <person name="Szollosi G."/>
            <person name="Zifcakova L."/>
            <person name="Stursova M."/>
            <person name="Spatafora J.W."/>
            <person name="Tedersoo L."/>
            <person name="Vaario L.M."/>
            <person name="Yamada A."/>
            <person name="Yan M."/>
            <person name="Wang P."/>
            <person name="Xu J."/>
            <person name="Bruns T."/>
            <person name="Baldrian P."/>
            <person name="Vilgalys R."/>
            <person name="Dunand C."/>
            <person name="Henrissat B."/>
            <person name="Grigoriev I.V."/>
            <person name="Hibbett D."/>
            <person name="Nagy L.G."/>
            <person name="Martin F.M."/>
        </authorList>
    </citation>
    <scope>NUCLEOTIDE SEQUENCE</scope>
    <source>
        <strain evidence="1">UH-Tt-Lm1</strain>
    </source>
</reference>
<name>A0A9P6L326_9AGAM</name>
<gene>
    <name evidence="1" type="ORF">BJ322DRAFT_1079283</name>
</gene>
<evidence type="ECO:0000313" key="1">
    <source>
        <dbReference type="EMBL" id="KAF9781148.1"/>
    </source>
</evidence>
<organism evidence="1 2">
    <name type="scientific">Thelephora terrestris</name>
    <dbReference type="NCBI Taxonomy" id="56493"/>
    <lineage>
        <taxon>Eukaryota</taxon>
        <taxon>Fungi</taxon>
        <taxon>Dikarya</taxon>
        <taxon>Basidiomycota</taxon>
        <taxon>Agaricomycotina</taxon>
        <taxon>Agaricomycetes</taxon>
        <taxon>Thelephorales</taxon>
        <taxon>Thelephoraceae</taxon>
        <taxon>Thelephora</taxon>
    </lineage>
</organism>
<accession>A0A9P6L326</accession>
<reference evidence="1" key="2">
    <citation type="submission" date="2020-11" db="EMBL/GenBank/DDBJ databases">
        <authorList>
            <consortium name="DOE Joint Genome Institute"/>
            <person name="Kuo A."/>
            <person name="Miyauchi S."/>
            <person name="Kiss E."/>
            <person name="Drula E."/>
            <person name="Kohler A."/>
            <person name="Sanchez-Garcia M."/>
            <person name="Andreopoulos B."/>
            <person name="Barry K.W."/>
            <person name="Bonito G."/>
            <person name="Buee M."/>
            <person name="Carver A."/>
            <person name="Chen C."/>
            <person name="Cichocki N."/>
            <person name="Clum A."/>
            <person name="Culley D."/>
            <person name="Crous P.W."/>
            <person name="Fauchery L."/>
            <person name="Girlanda M."/>
            <person name="Hayes R."/>
            <person name="Keri Z."/>
            <person name="Labutti K."/>
            <person name="Lipzen A."/>
            <person name="Lombard V."/>
            <person name="Magnuson J."/>
            <person name="Maillard F."/>
            <person name="Morin E."/>
            <person name="Murat C."/>
            <person name="Nolan M."/>
            <person name="Ohm R."/>
            <person name="Pangilinan J."/>
            <person name="Pereira M."/>
            <person name="Perotto S."/>
            <person name="Peter M."/>
            <person name="Riley R."/>
            <person name="Sitrit Y."/>
            <person name="Stielow B."/>
            <person name="Szollosi G."/>
            <person name="Zifcakova L."/>
            <person name="Stursova M."/>
            <person name="Spatafora J.W."/>
            <person name="Tedersoo L."/>
            <person name="Vaario L.-M."/>
            <person name="Yamada A."/>
            <person name="Yan M."/>
            <person name="Wang P."/>
            <person name="Xu J."/>
            <person name="Bruns T."/>
            <person name="Baldrian P."/>
            <person name="Vilgalys R."/>
            <person name="Henrissat B."/>
            <person name="Grigoriev I.V."/>
            <person name="Hibbett D."/>
            <person name="Nagy L.G."/>
            <person name="Martin F.M."/>
        </authorList>
    </citation>
    <scope>NUCLEOTIDE SEQUENCE</scope>
    <source>
        <strain evidence="1">UH-Tt-Lm1</strain>
    </source>
</reference>
<dbReference type="Proteomes" id="UP000736335">
    <property type="component" value="Unassembled WGS sequence"/>
</dbReference>
<dbReference type="AlphaFoldDB" id="A0A9P6L326"/>
<comment type="caution">
    <text evidence="1">The sequence shown here is derived from an EMBL/GenBank/DDBJ whole genome shotgun (WGS) entry which is preliminary data.</text>
</comment>
<evidence type="ECO:0000313" key="2">
    <source>
        <dbReference type="Proteomes" id="UP000736335"/>
    </source>
</evidence>
<dbReference type="OrthoDB" id="3230070at2759"/>
<sequence length="199" mass="22177">MLPRPRQVGAPTQAFLSLKSKVTVSKGWEKRVKALKPTPGTGFLQPTHFDELGNATPTPHLAYPSRNNPTEVFKETPREVFVRATQVLTGHGYIGSYYYRFNIPDTSPWCKCSAPGAPVLHTREHVLRECPRHSSHRHLIADVDDLLHDPTWSADRLGEPKSHLPALVSFLSASGAFTKLDIPFALNLILPPPRPRKPP</sequence>